<name>A0ABR1R2L5_9PEZI</name>
<organism evidence="1 2">
    <name type="scientific">Apiospora marii</name>
    <dbReference type="NCBI Taxonomy" id="335849"/>
    <lineage>
        <taxon>Eukaryota</taxon>
        <taxon>Fungi</taxon>
        <taxon>Dikarya</taxon>
        <taxon>Ascomycota</taxon>
        <taxon>Pezizomycotina</taxon>
        <taxon>Sordariomycetes</taxon>
        <taxon>Xylariomycetidae</taxon>
        <taxon>Amphisphaeriales</taxon>
        <taxon>Apiosporaceae</taxon>
        <taxon>Apiospora</taxon>
    </lineage>
</organism>
<sequence length="134" mass="14475">MQHWGLILTVPNQTPVLHHASNRAGPWSYEVRAGRPENSMTLIVLVRVGALKSHSEATNVMKTIPADGSPSRRTGEAFTCRIWIKDVLMALHEAGQIALPVDIDALERAAVRHAVNHAKSAESGNGATVINDVV</sequence>
<dbReference type="Proteomes" id="UP001396898">
    <property type="component" value="Unassembled WGS sequence"/>
</dbReference>
<accession>A0ABR1R2L5</accession>
<evidence type="ECO:0000313" key="1">
    <source>
        <dbReference type="EMBL" id="KAK7996265.1"/>
    </source>
</evidence>
<gene>
    <name evidence="1" type="ORF">PG991_015732</name>
</gene>
<protein>
    <submittedName>
        <fullName evidence="1">Uncharacterized protein</fullName>
    </submittedName>
</protein>
<dbReference type="EMBL" id="JAQQWI010000022">
    <property type="protein sequence ID" value="KAK7996265.1"/>
    <property type="molecule type" value="Genomic_DNA"/>
</dbReference>
<dbReference type="Pfam" id="PF21858">
    <property type="entry name" value="DUF6914"/>
    <property type="match status" value="1"/>
</dbReference>
<proteinExistence type="predicted"/>
<keyword evidence="2" id="KW-1185">Reference proteome</keyword>
<comment type="caution">
    <text evidence="1">The sequence shown here is derived from an EMBL/GenBank/DDBJ whole genome shotgun (WGS) entry which is preliminary data.</text>
</comment>
<evidence type="ECO:0000313" key="2">
    <source>
        <dbReference type="Proteomes" id="UP001396898"/>
    </source>
</evidence>
<reference evidence="1 2" key="1">
    <citation type="submission" date="2023-01" db="EMBL/GenBank/DDBJ databases">
        <title>Analysis of 21 Apiospora genomes using comparative genomics revels a genus with tremendous synthesis potential of carbohydrate active enzymes and secondary metabolites.</title>
        <authorList>
            <person name="Sorensen T."/>
        </authorList>
    </citation>
    <scope>NUCLEOTIDE SEQUENCE [LARGE SCALE GENOMIC DNA]</scope>
    <source>
        <strain evidence="1 2">CBS 20057</strain>
    </source>
</reference>
<dbReference type="InterPro" id="IPR054208">
    <property type="entry name" value="DUF6914"/>
</dbReference>